<dbReference type="InterPro" id="IPR036514">
    <property type="entry name" value="SGNH_hydro_sf"/>
</dbReference>
<dbReference type="Proteomes" id="UP001222325">
    <property type="component" value="Unassembled WGS sequence"/>
</dbReference>
<name>A0AAD6TV57_9AGAR</name>
<organism evidence="1 2">
    <name type="scientific">Mycena belliarum</name>
    <dbReference type="NCBI Taxonomy" id="1033014"/>
    <lineage>
        <taxon>Eukaryota</taxon>
        <taxon>Fungi</taxon>
        <taxon>Dikarya</taxon>
        <taxon>Basidiomycota</taxon>
        <taxon>Agaricomycotina</taxon>
        <taxon>Agaricomycetes</taxon>
        <taxon>Agaricomycetidae</taxon>
        <taxon>Agaricales</taxon>
        <taxon>Marasmiineae</taxon>
        <taxon>Mycenaceae</taxon>
        <taxon>Mycena</taxon>
    </lineage>
</organism>
<accession>A0AAD6TV57</accession>
<dbReference type="EMBL" id="JARJCN010000054">
    <property type="protein sequence ID" value="KAJ7080598.1"/>
    <property type="molecule type" value="Genomic_DNA"/>
</dbReference>
<comment type="caution">
    <text evidence="1">The sequence shown here is derived from an EMBL/GenBank/DDBJ whole genome shotgun (WGS) entry which is preliminary data.</text>
</comment>
<gene>
    <name evidence="1" type="ORF">B0H15DRAFT_856517</name>
</gene>
<evidence type="ECO:0000313" key="1">
    <source>
        <dbReference type="EMBL" id="KAJ7080598.1"/>
    </source>
</evidence>
<evidence type="ECO:0008006" key="3">
    <source>
        <dbReference type="Google" id="ProtNLM"/>
    </source>
</evidence>
<sequence>MSQLPPDSRLLSIPYLGSSLTLSSRWEYSDAWAGSFIKFCTTEPLTSWFIRIGPKSQRKDRWNGGTPMFAVSRVIQSYSSGPGTVETKTYNAQPGTFVRLWDEKLEERDSAGTAQEYSVTITMIDWASLLEIEGFICCKGFWKPHPVIENNKILFIGDSITCGLALEPSNGGQPMPCGILDAFPAQALSMLRNRNLDPLALEVVAYPGICLVDLDQQNQDGSLSFAMSGMTSRFFHTTPWEPLPWTPRGSPHFIWLALGTNDEANDVSPRLFRSALEQFIRTLSSP</sequence>
<dbReference type="AlphaFoldDB" id="A0AAD6TV57"/>
<proteinExistence type="predicted"/>
<keyword evidence="2" id="KW-1185">Reference proteome</keyword>
<protein>
    <recommendedName>
        <fullName evidence="3">SGNH hydrolase-type esterase domain-containing protein</fullName>
    </recommendedName>
</protein>
<dbReference type="Gene3D" id="3.40.50.1110">
    <property type="entry name" value="SGNH hydrolase"/>
    <property type="match status" value="1"/>
</dbReference>
<evidence type="ECO:0000313" key="2">
    <source>
        <dbReference type="Proteomes" id="UP001222325"/>
    </source>
</evidence>
<dbReference type="SUPFAM" id="SSF52266">
    <property type="entry name" value="SGNH hydrolase"/>
    <property type="match status" value="1"/>
</dbReference>
<reference evidence="1" key="1">
    <citation type="submission" date="2023-03" db="EMBL/GenBank/DDBJ databases">
        <title>Massive genome expansion in bonnet fungi (Mycena s.s.) driven by repeated elements and novel gene families across ecological guilds.</title>
        <authorList>
            <consortium name="Lawrence Berkeley National Laboratory"/>
            <person name="Harder C.B."/>
            <person name="Miyauchi S."/>
            <person name="Viragh M."/>
            <person name="Kuo A."/>
            <person name="Thoen E."/>
            <person name="Andreopoulos B."/>
            <person name="Lu D."/>
            <person name="Skrede I."/>
            <person name="Drula E."/>
            <person name="Henrissat B."/>
            <person name="Morin E."/>
            <person name="Kohler A."/>
            <person name="Barry K."/>
            <person name="LaButti K."/>
            <person name="Morin E."/>
            <person name="Salamov A."/>
            <person name="Lipzen A."/>
            <person name="Mereny Z."/>
            <person name="Hegedus B."/>
            <person name="Baldrian P."/>
            <person name="Stursova M."/>
            <person name="Weitz H."/>
            <person name="Taylor A."/>
            <person name="Grigoriev I.V."/>
            <person name="Nagy L.G."/>
            <person name="Martin F."/>
            <person name="Kauserud H."/>
        </authorList>
    </citation>
    <scope>NUCLEOTIDE SEQUENCE</scope>
    <source>
        <strain evidence="1">CBHHK173m</strain>
    </source>
</reference>